<evidence type="ECO:0000313" key="2">
    <source>
        <dbReference type="Proteomes" id="UP000016584"/>
    </source>
</evidence>
<proteinExistence type="predicted"/>
<protein>
    <submittedName>
        <fullName evidence="1">Uncharacterized protein</fullName>
    </submittedName>
</protein>
<dbReference type="EMBL" id="ATDL01000015">
    <property type="protein sequence ID" value="ERJ59366.1"/>
    <property type="molecule type" value="Genomic_DNA"/>
</dbReference>
<reference evidence="1 2" key="1">
    <citation type="journal article" date="2013" name="Genome Announc.">
        <title>The Draft Genome Sequence of Sphingomonas paucimobilis Strain HER1398 (Proteobacteria), Host to the Giant PAU Phage, Indicates That It Is a Member of the Genus Sphingobacterium (Bacteroidetes).</title>
        <authorList>
            <person name="White R.A.III."/>
            <person name="Suttle C.A."/>
        </authorList>
    </citation>
    <scope>NUCLEOTIDE SEQUENCE [LARGE SCALE GENOMIC DNA]</scope>
    <source>
        <strain evidence="1 2">HER1398</strain>
    </source>
</reference>
<dbReference type="AlphaFoldDB" id="U2HC85"/>
<sequence>MNLTPSASTRKTYVKPTLKITYIELEDCIAASSVQPINNHTEVKEQWDELGNVFEDVEW</sequence>
<gene>
    <name evidence="1" type="ORF">M472_11335</name>
</gene>
<name>U2HC85_9SPHI</name>
<dbReference type="STRING" id="1346330.M472_11335"/>
<dbReference type="RefSeq" id="WP_021070862.1">
    <property type="nucleotide sequence ID" value="NZ_ATDL01000015.1"/>
</dbReference>
<evidence type="ECO:0000313" key="1">
    <source>
        <dbReference type="EMBL" id="ERJ59366.1"/>
    </source>
</evidence>
<keyword evidence="2" id="KW-1185">Reference proteome</keyword>
<dbReference type="PATRIC" id="fig|1346330.5.peg.2709"/>
<comment type="caution">
    <text evidence="1">The sequence shown here is derived from an EMBL/GenBank/DDBJ whole genome shotgun (WGS) entry which is preliminary data.</text>
</comment>
<dbReference type="Proteomes" id="UP000016584">
    <property type="component" value="Unassembled WGS sequence"/>
</dbReference>
<accession>U2HC85</accession>
<organism evidence="1 2">
    <name type="scientific">Sphingobacterium paucimobilis HER1398</name>
    <dbReference type="NCBI Taxonomy" id="1346330"/>
    <lineage>
        <taxon>Bacteria</taxon>
        <taxon>Pseudomonadati</taxon>
        <taxon>Bacteroidota</taxon>
        <taxon>Sphingobacteriia</taxon>
        <taxon>Sphingobacteriales</taxon>
        <taxon>Sphingobacteriaceae</taxon>
        <taxon>Sphingobacterium</taxon>
    </lineage>
</organism>